<dbReference type="AlphaFoldDB" id="A0A1S4DG29"/>
<reference evidence="9" key="2">
    <citation type="submission" date="2025-08" db="UniProtKB">
        <authorList>
            <consortium name="RefSeq"/>
        </authorList>
    </citation>
    <scope>IDENTIFICATION</scope>
    <source>
        <tissue evidence="9">Leaf</tissue>
    </source>
</reference>
<dbReference type="CDD" id="cd20544">
    <property type="entry name" value="CYCLIN_AtCycD-like_rpt2"/>
    <property type="match status" value="1"/>
</dbReference>
<dbReference type="InterPro" id="IPR013763">
    <property type="entry name" value="Cyclin-like_dom"/>
</dbReference>
<evidence type="ECO:0000256" key="4">
    <source>
        <dbReference type="ARBA" id="ARBA00023306"/>
    </source>
</evidence>
<dbReference type="PANTHER" id="PTHR10177">
    <property type="entry name" value="CYCLINS"/>
    <property type="match status" value="1"/>
</dbReference>
<proteinExistence type="inferred from homology"/>
<dbReference type="Pfam" id="PF02984">
    <property type="entry name" value="Cyclin_C"/>
    <property type="match status" value="1"/>
</dbReference>
<evidence type="ECO:0000256" key="3">
    <source>
        <dbReference type="ARBA" id="ARBA00023127"/>
    </source>
</evidence>
<keyword evidence="3 5" id="KW-0195">Cyclin</keyword>
<dbReference type="GO" id="GO:0000082">
    <property type="term" value="P:G1/S transition of mitotic cell cycle"/>
    <property type="evidence" value="ECO:0000318"/>
    <property type="project" value="GO_Central"/>
</dbReference>
<evidence type="ECO:0000256" key="2">
    <source>
        <dbReference type="ARBA" id="ARBA00022618"/>
    </source>
</evidence>
<dbReference type="KEGG" id="nta:107829247"/>
<evidence type="ECO:0000313" key="9">
    <source>
        <dbReference type="RefSeq" id="XP_016512209.1"/>
    </source>
</evidence>
<dbReference type="GeneID" id="107829247"/>
<reference evidence="8" key="1">
    <citation type="journal article" date="2014" name="Nat. Commun.">
        <title>The tobacco genome sequence and its comparison with those of tomato and potato.</title>
        <authorList>
            <person name="Sierro N."/>
            <person name="Battey J.N."/>
            <person name="Ouadi S."/>
            <person name="Bakaher N."/>
            <person name="Bovet L."/>
            <person name="Willig A."/>
            <person name="Goepfert S."/>
            <person name="Peitsch M.C."/>
            <person name="Ivanov N.V."/>
        </authorList>
    </citation>
    <scope>NUCLEOTIDE SEQUENCE [LARGE SCALE GENOMIC DNA]</scope>
</reference>
<dbReference type="PaxDb" id="4097-A0A1S4DG29"/>
<dbReference type="GO" id="GO:0005634">
    <property type="term" value="C:nucleus"/>
    <property type="evidence" value="ECO:0000318"/>
    <property type="project" value="GO_Central"/>
</dbReference>
<evidence type="ECO:0000256" key="5">
    <source>
        <dbReference type="RuleBase" id="RU000383"/>
    </source>
</evidence>
<dbReference type="InterPro" id="IPR006671">
    <property type="entry name" value="Cyclin_N"/>
</dbReference>
<dbReference type="Pfam" id="PF00134">
    <property type="entry name" value="Cyclin_N"/>
    <property type="match status" value="1"/>
</dbReference>
<dbReference type="Proteomes" id="UP000790787">
    <property type="component" value="Chromosome 15"/>
</dbReference>
<keyword evidence="4" id="KW-0131">Cell cycle</keyword>
<dbReference type="InterPro" id="IPR036915">
    <property type="entry name" value="Cyclin-like_sf"/>
</dbReference>
<evidence type="ECO:0000256" key="1">
    <source>
        <dbReference type="ARBA" id="ARBA00009065"/>
    </source>
</evidence>
<sequence length="356" mass="40451">MAANMNSAISSLLCAEDNNIIFGNDNNDDVGKWYLKNNQSSKQNHSFFGEENFLAVMQLQSEECVDLMIEKENQHMPCGDYLDKLRNGKLDIEIREQILDLIGKVHSHFNFWPLCLYLSVNYLDRFLSAYDLPKGKAWMIQLLAIACLSLAAKMEETIVPLSLDLQIKEAKFVFEARTIQRMELHVLSTLKWRMHAITPFTFIDYFIKKINGDQTASRSLITKAVKVILRTLKGIHFLEFKHSEIAAAVAISVVVKTETMDIEKALSALVKQVQKDRVKKCVELIQESSLLSDFDKGLTPFVPQSPIGVLDAKCLSYRSDDSGAESCANSTPNSPDTKRRKMNRTYAVDIKEWINE</sequence>
<keyword evidence="2" id="KW-0132">Cell division</keyword>
<dbReference type="CDD" id="cd20543">
    <property type="entry name" value="CYCLIN_AtCycD-like_rpt1"/>
    <property type="match status" value="1"/>
</dbReference>
<protein>
    <submittedName>
        <fullName evidence="9">Cyclin-D4-2-like isoform X1</fullName>
    </submittedName>
</protein>
<dbReference type="STRING" id="4097.A0A1S4DG29"/>
<dbReference type="InterPro" id="IPR039361">
    <property type="entry name" value="Cyclin"/>
</dbReference>
<gene>
    <name evidence="9" type="primary">LOC107829247</name>
</gene>
<dbReference type="FunFam" id="1.10.472.10:FF:000034">
    <property type="entry name" value="D2/4-type cyclin"/>
    <property type="match status" value="1"/>
</dbReference>
<evidence type="ECO:0000259" key="7">
    <source>
        <dbReference type="SMART" id="SM00385"/>
    </source>
</evidence>
<dbReference type="Gene3D" id="1.10.472.10">
    <property type="entry name" value="Cyclin-like"/>
    <property type="match status" value="2"/>
</dbReference>
<organism evidence="8 9">
    <name type="scientific">Nicotiana tabacum</name>
    <name type="common">Common tobacco</name>
    <dbReference type="NCBI Taxonomy" id="4097"/>
    <lineage>
        <taxon>Eukaryota</taxon>
        <taxon>Viridiplantae</taxon>
        <taxon>Streptophyta</taxon>
        <taxon>Embryophyta</taxon>
        <taxon>Tracheophyta</taxon>
        <taxon>Spermatophyta</taxon>
        <taxon>Magnoliopsida</taxon>
        <taxon>eudicotyledons</taxon>
        <taxon>Gunneridae</taxon>
        <taxon>Pentapetalae</taxon>
        <taxon>asterids</taxon>
        <taxon>lamiids</taxon>
        <taxon>Solanales</taxon>
        <taxon>Solanaceae</taxon>
        <taxon>Nicotianoideae</taxon>
        <taxon>Nicotianeae</taxon>
        <taxon>Nicotiana</taxon>
    </lineage>
</organism>
<dbReference type="FunFam" id="1.10.472.10:FF:000040">
    <property type="entry name" value="D6-type cyclin"/>
    <property type="match status" value="1"/>
</dbReference>
<feature type="domain" description="Cyclin-like" evidence="7">
    <location>
        <begin position="100"/>
        <end position="188"/>
    </location>
</feature>
<dbReference type="GO" id="GO:0051301">
    <property type="term" value="P:cell division"/>
    <property type="evidence" value="ECO:0007669"/>
    <property type="project" value="UniProtKB-KW"/>
</dbReference>
<feature type="region of interest" description="Disordered" evidence="6">
    <location>
        <begin position="320"/>
        <end position="342"/>
    </location>
</feature>
<name>A0A1S4DG29_TOBAC</name>
<keyword evidence="8" id="KW-1185">Reference proteome</keyword>
<dbReference type="RefSeq" id="XP_016512209.1">
    <property type="nucleotide sequence ID" value="XM_016656723.2"/>
</dbReference>
<dbReference type="SMR" id="A0A1S4DG29"/>
<accession>A0A1S4DG29</accession>
<dbReference type="GO" id="GO:0000307">
    <property type="term" value="C:cyclin-dependent protein kinase holoenzyme complex"/>
    <property type="evidence" value="ECO:0000318"/>
    <property type="project" value="GO_Central"/>
</dbReference>
<evidence type="ECO:0000313" key="8">
    <source>
        <dbReference type="Proteomes" id="UP000790787"/>
    </source>
</evidence>
<comment type="similarity">
    <text evidence="1">Belongs to the cyclin family. Cyclin D subfamily.</text>
</comment>
<dbReference type="GO" id="GO:0005737">
    <property type="term" value="C:cytoplasm"/>
    <property type="evidence" value="ECO:0000318"/>
    <property type="project" value="GO_Central"/>
</dbReference>
<dbReference type="InterPro" id="IPR004367">
    <property type="entry name" value="Cyclin_C-dom"/>
</dbReference>
<evidence type="ECO:0000256" key="6">
    <source>
        <dbReference type="SAM" id="MobiDB-lite"/>
    </source>
</evidence>
<dbReference type="OrthoDB" id="5590282at2759"/>
<dbReference type="SUPFAM" id="SSF47954">
    <property type="entry name" value="Cyclin-like"/>
    <property type="match status" value="1"/>
</dbReference>
<dbReference type="RefSeq" id="XP_016512209.1">
    <property type="nucleotide sequence ID" value="XM_016656723.1"/>
</dbReference>
<dbReference type="SMART" id="SM00385">
    <property type="entry name" value="CYCLIN"/>
    <property type="match status" value="1"/>
</dbReference>
<dbReference type="GO" id="GO:0016538">
    <property type="term" value="F:cyclin-dependent protein serine/threonine kinase regulator activity"/>
    <property type="evidence" value="ECO:0000318"/>
    <property type="project" value="GO_Central"/>
</dbReference>